<accession>B0D5H7</accession>
<feature type="transmembrane region" description="Helical" evidence="2">
    <location>
        <begin position="17"/>
        <end position="37"/>
    </location>
</feature>
<dbReference type="InterPro" id="IPR050300">
    <property type="entry name" value="GDXG_lipolytic_enzyme"/>
</dbReference>
<evidence type="ECO:0000256" key="1">
    <source>
        <dbReference type="ARBA" id="ARBA00022801"/>
    </source>
</evidence>
<keyword evidence="2" id="KW-0472">Membrane</keyword>
<dbReference type="FunCoup" id="B0D5H7">
    <property type="interactions" value="15"/>
</dbReference>
<dbReference type="PANTHER" id="PTHR48081">
    <property type="entry name" value="AB HYDROLASE SUPERFAMILY PROTEIN C4A8.06C"/>
    <property type="match status" value="1"/>
</dbReference>
<keyword evidence="1" id="KW-0378">Hydrolase</keyword>
<keyword evidence="2" id="KW-0812">Transmembrane</keyword>
<evidence type="ECO:0000313" key="5">
    <source>
        <dbReference type="Proteomes" id="UP000001194"/>
    </source>
</evidence>
<dbReference type="GO" id="GO:0016787">
    <property type="term" value="F:hydrolase activity"/>
    <property type="evidence" value="ECO:0007669"/>
    <property type="project" value="UniProtKB-KW"/>
</dbReference>
<reference evidence="4 5" key="1">
    <citation type="journal article" date="2008" name="Nature">
        <title>The genome of Laccaria bicolor provides insights into mycorrhizal symbiosis.</title>
        <authorList>
            <person name="Martin F."/>
            <person name="Aerts A."/>
            <person name="Ahren D."/>
            <person name="Brun A."/>
            <person name="Danchin E.G.J."/>
            <person name="Duchaussoy F."/>
            <person name="Gibon J."/>
            <person name="Kohler A."/>
            <person name="Lindquist E."/>
            <person name="Pereda V."/>
            <person name="Salamov A."/>
            <person name="Shapiro H.J."/>
            <person name="Wuyts J."/>
            <person name="Blaudez D."/>
            <person name="Buee M."/>
            <person name="Brokstein P."/>
            <person name="Canbaeck B."/>
            <person name="Cohen D."/>
            <person name="Courty P.E."/>
            <person name="Coutinho P.M."/>
            <person name="Delaruelle C."/>
            <person name="Detter J.C."/>
            <person name="Deveau A."/>
            <person name="DiFazio S."/>
            <person name="Duplessis S."/>
            <person name="Fraissinet-Tachet L."/>
            <person name="Lucic E."/>
            <person name="Frey-Klett P."/>
            <person name="Fourrey C."/>
            <person name="Feussner I."/>
            <person name="Gay G."/>
            <person name="Grimwood J."/>
            <person name="Hoegger P.J."/>
            <person name="Jain P."/>
            <person name="Kilaru S."/>
            <person name="Labbe J."/>
            <person name="Lin Y.C."/>
            <person name="Legue V."/>
            <person name="Le Tacon F."/>
            <person name="Marmeisse R."/>
            <person name="Melayah D."/>
            <person name="Montanini B."/>
            <person name="Muratet M."/>
            <person name="Nehls U."/>
            <person name="Niculita-Hirzel H."/>
            <person name="Oudot-Le Secq M.P."/>
            <person name="Peter M."/>
            <person name="Quesneville H."/>
            <person name="Rajashekar B."/>
            <person name="Reich M."/>
            <person name="Rouhier N."/>
            <person name="Schmutz J."/>
            <person name="Yin T."/>
            <person name="Chalot M."/>
            <person name="Henrissat B."/>
            <person name="Kuees U."/>
            <person name="Lucas S."/>
            <person name="Van de Peer Y."/>
            <person name="Podila G.K."/>
            <person name="Polle A."/>
            <person name="Pukkila P.J."/>
            <person name="Richardson P.M."/>
            <person name="Rouze P."/>
            <person name="Sanders I.R."/>
            <person name="Stajich J.E."/>
            <person name="Tunlid A."/>
            <person name="Tuskan G."/>
            <person name="Grigoriev I.V."/>
        </authorList>
    </citation>
    <scope>NUCLEOTIDE SEQUENCE [LARGE SCALE GENOMIC DNA]</scope>
    <source>
        <strain evidence="5">S238N-H82 / ATCC MYA-4686</strain>
    </source>
</reference>
<dbReference type="InParanoid" id="B0D5H7"/>
<dbReference type="AlphaFoldDB" id="B0D5H7"/>
<name>B0D5H7_LACBS</name>
<keyword evidence="5" id="KW-1185">Reference proteome</keyword>
<dbReference type="Pfam" id="PF07859">
    <property type="entry name" value="Abhydrolase_3"/>
    <property type="match status" value="1"/>
</dbReference>
<dbReference type="InterPro" id="IPR029058">
    <property type="entry name" value="AB_hydrolase_fold"/>
</dbReference>
<dbReference type="Proteomes" id="UP000001194">
    <property type="component" value="Unassembled WGS sequence"/>
</dbReference>
<dbReference type="HOGENOM" id="CLU_042179_2_1_1"/>
<evidence type="ECO:0000256" key="2">
    <source>
        <dbReference type="SAM" id="Phobius"/>
    </source>
</evidence>
<dbReference type="KEGG" id="lbc:LACBIDRAFT_317905"/>
<dbReference type="GeneID" id="6075095"/>
<organism evidence="5">
    <name type="scientific">Laccaria bicolor (strain S238N-H82 / ATCC MYA-4686)</name>
    <name type="common">Bicoloured deceiver</name>
    <name type="synonym">Laccaria laccata var. bicolor</name>
    <dbReference type="NCBI Taxonomy" id="486041"/>
    <lineage>
        <taxon>Eukaryota</taxon>
        <taxon>Fungi</taxon>
        <taxon>Dikarya</taxon>
        <taxon>Basidiomycota</taxon>
        <taxon>Agaricomycotina</taxon>
        <taxon>Agaricomycetes</taxon>
        <taxon>Agaricomycetidae</taxon>
        <taxon>Agaricales</taxon>
        <taxon>Agaricineae</taxon>
        <taxon>Hydnangiaceae</taxon>
        <taxon>Laccaria</taxon>
    </lineage>
</organism>
<gene>
    <name evidence="4" type="ORF">LACBIDRAFT_317905</name>
</gene>
<dbReference type="RefSeq" id="XP_001879157.1">
    <property type="nucleotide sequence ID" value="XM_001879122.1"/>
</dbReference>
<dbReference type="PANTHER" id="PTHR48081:SF31">
    <property type="entry name" value="STERYL ACETYL HYDROLASE MUG81-RELATED"/>
    <property type="match status" value="1"/>
</dbReference>
<dbReference type="SUPFAM" id="SSF53474">
    <property type="entry name" value="alpha/beta-Hydrolases"/>
    <property type="match status" value="1"/>
</dbReference>
<sequence length="373" mass="41931">MASRKYADVSWFDICQIFLICLGIPFVMAWNLIKFLFIGPPVKGMRFGVAIAAVRFLCSRSSIPQLQYVNGTTLPVYKAWAKKNKLPVVVEELVADARLLWIGPKQTKRVILYFHGGAYLAPLMEFSVSFWRYVQLELQKRDCEVGVAIFSYSLFPEAPFPSQLRQATIAVDHLLAQGVHPTNLQIVGDSAGGNLVLELISHLLHPLDPSIKIQTPFKSRINGVYLMSPWVHIQTNEAAYLTNRNSDLFDVPCIIKWSRAIKDDVPVDNLNLPYIEPSSAPISWFDDIHTVVDRILVTAGEAEIFKDDITNFSKVLARGKANFKFVVQEHGIHDDPFFDFLSSATPPPEKLGTLTPLIIDWLESGFNLVDSDI</sequence>
<proteinExistence type="predicted"/>
<dbReference type="STRING" id="486041.B0D5H7"/>
<dbReference type="InterPro" id="IPR013094">
    <property type="entry name" value="AB_hydrolase_3"/>
</dbReference>
<feature type="domain" description="Alpha/beta hydrolase fold-3" evidence="3">
    <location>
        <begin position="111"/>
        <end position="334"/>
    </location>
</feature>
<dbReference type="EMBL" id="DS547098">
    <property type="protein sequence ID" value="EDR09772.1"/>
    <property type="molecule type" value="Genomic_DNA"/>
</dbReference>
<dbReference type="Gene3D" id="3.40.50.1820">
    <property type="entry name" value="alpha/beta hydrolase"/>
    <property type="match status" value="1"/>
</dbReference>
<keyword evidence="2" id="KW-1133">Transmembrane helix</keyword>
<evidence type="ECO:0000259" key="3">
    <source>
        <dbReference type="Pfam" id="PF07859"/>
    </source>
</evidence>
<evidence type="ECO:0000313" key="4">
    <source>
        <dbReference type="EMBL" id="EDR09772.1"/>
    </source>
</evidence>
<dbReference type="OrthoDB" id="2152029at2759"/>
<protein>
    <submittedName>
        <fullName evidence="4">Predicted protein</fullName>
    </submittedName>
</protein>